<evidence type="ECO:0000256" key="4">
    <source>
        <dbReference type="RuleBase" id="RU003694"/>
    </source>
</evidence>
<dbReference type="InterPro" id="IPR000794">
    <property type="entry name" value="Beta-ketoacyl_synthase"/>
</dbReference>
<dbReference type="PANTHER" id="PTHR11712:SF356">
    <property type="entry name" value="BETA-KETOACYL-[ACYL-CARRIER-PROTEIN] SYNTHASE I"/>
    <property type="match status" value="1"/>
</dbReference>
<accession>A0ABD2QU26</accession>
<feature type="domain" description="Ketosynthase family 3 (KS3)" evidence="5">
    <location>
        <begin position="1"/>
        <end position="227"/>
    </location>
</feature>
<dbReference type="InterPro" id="IPR020841">
    <property type="entry name" value="PKS_Beta-ketoAc_synthase_dom"/>
</dbReference>
<protein>
    <recommendedName>
        <fullName evidence="2">beta-ketoacyl-[acyl-carrier-protein] synthase I</fullName>
        <ecNumber evidence="2">2.3.1.41</ecNumber>
    </recommendedName>
</protein>
<sequence>MMLSGGSEAVIEPVGLGGFVACRALSQRNNEPTKASRPWDSNRDGFVMAEGAGVLLLEELDHAKRRGATIYAEFLGGSFTCDAYHMTEPHPEGAGVILCIEKALAQSGVSREDVNYINAHGTSTPAGDLKEYQAIVHCFGQNPELRVNSTKSMIGHMLGAASAVEAVATIQAIRTGWVHPNINLDNPDEGVDTNLLVGSKKERLDIKVAISNSFGFGGHNSSILFAPYK</sequence>
<dbReference type="CDD" id="cd00834">
    <property type="entry name" value="KAS_I_II"/>
    <property type="match status" value="1"/>
</dbReference>
<dbReference type="InterPro" id="IPR014030">
    <property type="entry name" value="Ketoacyl_synth_N"/>
</dbReference>
<dbReference type="PANTHER" id="PTHR11712">
    <property type="entry name" value="POLYKETIDE SYNTHASE-RELATED"/>
    <property type="match status" value="1"/>
</dbReference>
<evidence type="ECO:0000256" key="2">
    <source>
        <dbReference type="ARBA" id="ARBA00013191"/>
    </source>
</evidence>
<dbReference type="EC" id="2.3.1.41" evidence="2"/>
<name>A0ABD2QU26_9SOLN</name>
<organism evidence="6 7">
    <name type="scientific">Solanum stoloniferum</name>
    <dbReference type="NCBI Taxonomy" id="62892"/>
    <lineage>
        <taxon>Eukaryota</taxon>
        <taxon>Viridiplantae</taxon>
        <taxon>Streptophyta</taxon>
        <taxon>Embryophyta</taxon>
        <taxon>Tracheophyta</taxon>
        <taxon>Spermatophyta</taxon>
        <taxon>Magnoliopsida</taxon>
        <taxon>eudicotyledons</taxon>
        <taxon>Gunneridae</taxon>
        <taxon>Pentapetalae</taxon>
        <taxon>asterids</taxon>
        <taxon>lamiids</taxon>
        <taxon>Solanales</taxon>
        <taxon>Solanaceae</taxon>
        <taxon>Solanoideae</taxon>
        <taxon>Solaneae</taxon>
        <taxon>Solanum</taxon>
    </lineage>
</organism>
<keyword evidence="7" id="KW-1185">Reference proteome</keyword>
<dbReference type="Pfam" id="PF02801">
    <property type="entry name" value="Ketoacyl-synt_C"/>
    <property type="match status" value="1"/>
</dbReference>
<evidence type="ECO:0000256" key="3">
    <source>
        <dbReference type="ARBA" id="ARBA00022679"/>
    </source>
</evidence>
<dbReference type="InterPro" id="IPR016039">
    <property type="entry name" value="Thiolase-like"/>
</dbReference>
<keyword evidence="3 4" id="KW-0808">Transferase</keyword>
<dbReference type="AlphaFoldDB" id="A0ABD2QU26"/>
<dbReference type="PROSITE" id="PS52004">
    <property type="entry name" value="KS3_2"/>
    <property type="match status" value="1"/>
</dbReference>
<comment type="similarity">
    <text evidence="1 4">Belongs to the thiolase-like superfamily. Beta-ketoacyl-ACP synthases family.</text>
</comment>
<evidence type="ECO:0000313" key="6">
    <source>
        <dbReference type="EMBL" id="KAL3323025.1"/>
    </source>
</evidence>
<comment type="caution">
    <text evidence="6">The sequence shown here is derived from an EMBL/GenBank/DDBJ whole genome shotgun (WGS) entry which is preliminary data.</text>
</comment>
<dbReference type="SUPFAM" id="SSF53901">
    <property type="entry name" value="Thiolase-like"/>
    <property type="match status" value="1"/>
</dbReference>
<dbReference type="Gene3D" id="3.40.47.10">
    <property type="match status" value="1"/>
</dbReference>
<dbReference type="GO" id="GO:0004315">
    <property type="term" value="F:3-oxoacyl-[acyl-carrier-protein] synthase activity"/>
    <property type="evidence" value="ECO:0007669"/>
    <property type="project" value="UniProtKB-EC"/>
</dbReference>
<reference evidence="6 7" key="1">
    <citation type="submission" date="2024-05" db="EMBL/GenBank/DDBJ databases">
        <title>De novo assembly of an allotetraploid wild potato.</title>
        <authorList>
            <person name="Hosaka A.J."/>
        </authorList>
    </citation>
    <scope>NUCLEOTIDE SEQUENCE [LARGE SCALE GENOMIC DNA]</scope>
    <source>
        <tissue evidence="6">Young leaves</tissue>
    </source>
</reference>
<evidence type="ECO:0000259" key="5">
    <source>
        <dbReference type="PROSITE" id="PS52004"/>
    </source>
</evidence>
<dbReference type="InterPro" id="IPR014031">
    <property type="entry name" value="Ketoacyl_synth_C"/>
</dbReference>
<evidence type="ECO:0000313" key="7">
    <source>
        <dbReference type="Proteomes" id="UP001627284"/>
    </source>
</evidence>
<dbReference type="SMART" id="SM00825">
    <property type="entry name" value="PKS_KS"/>
    <property type="match status" value="1"/>
</dbReference>
<dbReference type="Proteomes" id="UP001627284">
    <property type="component" value="Unassembled WGS sequence"/>
</dbReference>
<proteinExistence type="inferred from homology"/>
<evidence type="ECO:0000256" key="1">
    <source>
        <dbReference type="ARBA" id="ARBA00008467"/>
    </source>
</evidence>
<dbReference type="EMBL" id="JBJKTR010000024">
    <property type="protein sequence ID" value="KAL3323025.1"/>
    <property type="molecule type" value="Genomic_DNA"/>
</dbReference>
<dbReference type="Pfam" id="PF00109">
    <property type="entry name" value="ketoacyl-synt"/>
    <property type="match status" value="1"/>
</dbReference>
<gene>
    <name evidence="6" type="ORF">AABB24_040230</name>
</gene>